<organism evidence="4 5">
    <name type="scientific">Nocardioides mangrovicus</name>
    <dbReference type="NCBI Taxonomy" id="2478913"/>
    <lineage>
        <taxon>Bacteria</taxon>
        <taxon>Bacillati</taxon>
        <taxon>Actinomycetota</taxon>
        <taxon>Actinomycetes</taxon>
        <taxon>Propionibacteriales</taxon>
        <taxon>Nocardioidaceae</taxon>
        <taxon>Nocardioides</taxon>
    </lineage>
</organism>
<dbReference type="Pfam" id="PF00535">
    <property type="entry name" value="Glycos_transf_2"/>
    <property type="match status" value="1"/>
</dbReference>
<dbReference type="PANTHER" id="PTHR48090:SF7">
    <property type="entry name" value="RFBJ PROTEIN"/>
    <property type="match status" value="1"/>
</dbReference>
<keyword evidence="4" id="KW-0808">Transferase</keyword>
<dbReference type="RefSeq" id="WP_121806458.1">
    <property type="nucleotide sequence ID" value="NZ_RDBE01000007.1"/>
</dbReference>
<feature type="domain" description="Glycosyltransferase 2-like" evidence="3">
    <location>
        <begin position="89"/>
        <end position="244"/>
    </location>
</feature>
<dbReference type="InterPro" id="IPR050256">
    <property type="entry name" value="Glycosyltransferase_2"/>
</dbReference>
<evidence type="ECO:0000256" key="2">
    <source>
        <dbReference type="SAM" id="MobiDB-lite"/>
    </source>
</evidence>
<comment type="similarity">
    <text evidence="1">Belongs to the glycosyltransferase 2 family.</text>
</comment>
<dbReference type="Proteomes" id="UP000281708">
    <property type="component" value="Unassembled WGS sequence"/>
</dbReference>
<dbReference type="Gene3D" id="3.90.550.10">
    <property type="entry name" value="Spore Coat Polysaccharide Biosynthesis Protein SpsA, Chain A"/>
    <property type="match status" value="1"/>
</dbReference>
<reference evidence="4 5" key="1">
    <citation type="submission" date="2018-10" db="EMBL/GenBank/DDBJ databases">
        <title>Marmoricola sp. 4Q3S-7 whole genome shotgun sequence.</title>
        <authorList>
            <person name="Li F."/>
        </authorList>
    </citation>
    <scope>NUCLEOTIDE SEQUENCE [LARGE SCALE GENOMIC DNA]</scope>
    <source>
        <strain evidence="4 5">4Q3S-7</strain>
    </source>
</reference>
<dbReference type="GO" id="GO:0016740">
    <property type="term" value="F:transferase activity"/>
    <property type="evidence" value="ECO:0007669"/>
    <property type="project" value="UniProtKB-KW"/>
</dbReference>
<name>A0A3L8P1V4_9ACTN</name>
<proteinExistence type="inferred from homology"/>
<keyword evidence="5" id="KW-1185">Reference proteome</keyword>
<dbReference type="PANTHER" id="PTHR48090">
    <property type="entry name" value="UNDECAPRENYL-PHOSPHATE 4-DEOXY-4-FORMAMIDO-L-ARABINOSE TRANSFERASE-RELATED"/>
    <property type="match status" value="1"/>
</dbReference>
<dbReference type="OrthoDB" id="3177103at2"/>
<dbReference type="AlphaFoldDB" id="A0A3L8P1V4"/>
<evidence type="ECO:0000313" key="5">
    <source>
        <dbReference type="Proteomes" id="UP000281708"/>
    </source>
</evidence>
<dbReference type="InterPro" id="IPR029044">
    <property type="entry name" value="Nucleotide-diphossugar_trans"/>
</dbReference>
<dbReference type="InterPro" id="IPR001173">
    <property type="entry name" value="Glyco_trans_2-like"/>
</dbReference>
<evidence type="ECO:0000313" key="4">
    <source>
        <dbReference type="EMBL" id="RLV49356.1"/>
    </source>
</evidence>
<gene>
    <name evidence="4" type="ORF">D9V37_12535</name>
</gene>
<dbReference type="SUPFAM" id="SSF53448">
    <property type="entry name" value="Nucleotide-diphospho-sugar transferases"/>
    <property type="match status" value="1"/>
</dbReference>
<sequence length="337" mass="36562">MDSVIGTSGETGSHSEIGTGTTRTVAQELRAELGAELSSDELHAELEQSAPSAPMSLPVQSDRHHARSAPVPAYPQARERRRPVALPVTVVIPTWNEGKNIGHVLEQLPPVEQLIIVDANSDDGTLDVVRRYRPDATVLLQAPSGKGNATRAGLEVATAENIICMDADGSMDPREIPAFLALLSNGYDMVKGSRGAVGGGSTDFTPLRRAGNRGLVGIYNLMFGTNLSDITFGYIGFRREVLPRLGLYAEGFEIEVQMVAHAQLAGLRFAELPSRETDRLTGDSHLRTFKDGHRVLRTIVRSRVAPGREWWRHVGSEPLRYDVAPKGSGNTLSEKAR</sequence>
<evidence type="ECO:0000259" key="3">
    <source>
        <dbReference type="Pfam" id="PF00535"/>
    </source>
</evidence>
<feature type="compositionally biased region" description="Polar residues" evidence="2">
    <location>
        <begin position="1"/>
        <end position="25"/>
    </location>
</feature>
<protein>
    <submittedName>
        <fullName evidence="4">Glycosyltransferase family 2 protein</fullName>
    </submittedName>
</protein>
<comment type="caution">
    <text evidence="4">The sequence shown here is derived from an EMBL/GenBank/DDBJ whole genome shotgun (WGS) entry which is preliminary data.</text>
</comment>
<dbReference type="CDD" id="cd04179">
    <property type="entry name" value="DPM_DPG-synthase_like"/>
    <property type="match status" value="1"/>
</dbReference>
<feature type="region of interest" description="Disordered" evidence="2">
    <location>
        <begin position="1"/>
        <end position="26"/>
    </location>
</feature>
<evidence type="ECO:0000256" key="1">
    <source>
        <dbReference type="ARBA" id="ARBA00006739"/>
    </source>
</evidence>
<accession>A0A3L8P1V4</accession>
<feature type="region of interest" description="Disordered" evidence="2">
    <location>
        <begin position="41"/>
        <end position="78"/>
    </location>
</feature>
<dbReference type="EMBL" id="RDBE01000007">
    <property type="protein sequence ID" value="RLV49356.1"/>
    <property type="molecule type" value="Genomic_DNA"/>
</dbReference>